<name>A0A8J2VAD6_9FLAO</name>
<proteinExistence type="inferred from homology"/>
<dbReference type="Gene3D" id="3.40.50.12370">
    <property type="match status" value="1"/>
</dbReference>
<accession>A0A8J2VAD6</accession>
<dbReference type="SUPFAM" id="SSF52402">
    <property type="entry name" value="Adenine nucleotide alpha hydrolases-like"/>
    <property type="match status" value="2"/>
</dbReference>
<dbReference type="PANTHER" id="PTHR46268">
    <property type="entry name" value="STRESS RESPONSE PROTEIN NHAX"/>
    <property type="match status" value="1"/>
</dbReference>
<gene>
    <name evidence="3" type="ORF">GCM10011312_14780</name>
</gene>
<comment type="similarity">
    <text evidence="1">Belongs to the universal stress protein A family.</text>
</comment>
<reference evidence="3" key="1">
    <citation type="journal article" date="2014" name="Int. J. Syst. Evol. Microbiol.">
        <title>Complete genome sequence of Corynebacterium casei LMG S-19264T (=DSM 44701T), isolated from a smear-ripened cheese.</title>
        <authorList>
            <consortium name="US DOE Joint Genome Institute (JGI-PGF)"/>
            <person name="Walter F."/>
            <person name="Albersmeier A."/>
            <person name="Kalinowski J."/>
            <person name="Ruckert C."/>
        </authorList>
    </citation>
    <scope>NUCLEOTIDE SEQUENCE</scope>
    <source>
        <strain evidence="3">CGMCC 1.12924</strain>
    </source>
</reference>
<sequence>MKKILFPTDFSENSLNALKYAIEANKDENCEFIMLHAYEVNGYVEGSKFEAEPINSKIEEAQEQSENALNKIKNKFELDSTQTKHSFKTVSKNYTLIDAINEQLRKNTIDVIIIGTQGSTGRYELDYGSNTIAIMENIKNCPILAIPRNERFTGFKEIVLANGYKHKFEAKDFEYLINLSKTHKAPIRVLNISETGGLSPFQEENKSVLNQYLSETTHTYHMLEHVSTPVGIYCFCESRNSDLISFVNKNYNFVEKLFFKPLYKNLGNYAKIPVLVLHRTNEK</sequence>
<evidence type="ECO:0000256" key="1">
    <source>
        <dbReference type="ARBA" id="ARBA00008791"/>
    </source>
</evidence>
<keyword evidence="4" id="KW-1185">Reference proteome</keyword>
<dbReference type="RefSeq" id="WP_188441108.1">
    <property type="nucleotide sequence ID" value="NZ_BMGK01000005.1"/>
</dbReference>
<reference evidence="3" key="2">
    <citation type="submission" date="2020-09" db="EMBL/GenBank/DDBJ databases">
        <authorList>
            <person name="Sun Q."/>
            <person name="Zhou Y."/>
        </authorList>
    </citation>
    <scope>NUCLEOTIDE SEQUENCE</scope>
    <source>
        <strain evidence="3">CGMCC 1.12924</strain>
    </source>
</reference>
<evidence type="ECO:0000313" key="4">
    <source>
        <dbReference type="Proteomes" id="UP000652231"/>
    </source>
</evidence>
<dbReference type="Proteomes" id="UP000652231">
    <property type="component" value="Unassembled WGS sequence"/>
</dbReference>
<evidence type="ECO:0000313" key="3">
    <source>
        <dbReference type="EMBL" id="GGD92014.1"/>
    </source>
</evidence>
<dbReference type="Pfam" id="PF00582">
    <property type="entry name" value="Usp"/>
    <property type="match status" value="1"/>
</dbReference>
<protein>
    <recommendedName>
        <fullName evidence="2">UspA domain-containing protein</fullName>
    </recommendedName>
</protein>
<comment type="caution">
    <text evidence="3">The sequence shown here is derived from an EMBL/GenBank/DDBJ whole genome shotgun (WGS) entry which is preliminary data.</text>
</comment>
<dbReference type="AlphaFoldDB" id="A0A8J2VAD6"/>
<dbReference type="PRINTS" id="PR01438">
    <property type="entry name" value="UNVRSLSTRESS"/>
</dbReference>
<dbReference type="InterPro" id="IPR006016">
    <property type="entry name" value="UspA"/>
</dbReference>
<dbReference type="PANTHER" id="PTHR46268:SF22">
    <property type="entry name" value="SENSOR PROTEIN KDPD-RELATED"/>
    <property type="match status" value="1"/>
</dbReference>
<organism evidence="3 4">
    <name type="scientific">Planktosalinus lacus</name>
    <dbReference type="NCBI Taxonomy" id="1526573"/>
    <lineage>
        <taxon>Bacteria</taxon>
        <taxon>Pseudomonadati</taxon>
        <taxon>Bacteroidota</taxon>
        <taxon>Flavobacteriia</taxon>
        <taxon>Flavobacteriales</taxon>
        <taxon>Flavobacteriaceae</taxon>
        <taxon>Planktosalinus</taxon>
    </lineage>
</organism>
<feature type="domain" description="UspA" evidence="2">
    <location>
        <begin position="1"/>
        <end position="146"/>
    </location>
</feature>
<dbReference type="InterPro" id="IPR006015">
    <property type="entry name" value="Universal_stress_UspA"/>
</dbReference>
<dbReference type="EMBL" id="BMGK01000005">
    <property type="protein sequence ID" value="GGD92014.1"/>
    <property type="molecule type" value="Genomic_DNA"/>
</dbReference>
<dbReference type="CDD" id="cd00293">
    <property type="entry name" value="USP-like"/>
    <property type="match status" value="1"/>
</dbReference>
<evidence type="ECO:0000259" key="2">
    <source>
        <dbReference type="Pfam" id="PF00582"/>
    </source>
</evidence>